<reference evidence="3 4" key="1">
    <citation type="journal article" date="2009" name="Nat. Biotechnol.">
        <title>Genome sequence of the recombinant protein production host Pichia pastoris.</title>
        <authorList>
            <person name="De Schutter K."/>
            <person name="Lin Y.C."/>
            <person name="Tiels P."/>
            <person name="Van Hecke A."/>
            <person name="Glinka S."/>
            <person name="Weber-Lehmann J."/>
            <person name="Rouze P."/>
            <person name="Van de Peer Y."/>
            <person name="Callewaert N."/>
        </authorList>
    </citation>
    <scope>NUCLEOTIDE SEQUENCE [LARGE SCALE GENOMIC DNA]</scope>
    <source>
        <strain evidence="4">GS115 / ATCC 20864</strain>
    </source>
</reference>
<organism evidence="3 4">
    <name type="scientific">Komagataella phaffii (strain GS115 / ATCC 20864)</name>
    <name type="common">Yeast</name>
    <name type="synonym">Pichia pastoris</name>
    <dbReference type="NCBI Taxonomy" id="644223"/>
    <lineage>
        <taxon>Eukaryota</taxon>
        <taxon>Fungi</taxon>
        <taxon>Dikarya</taxon>
        <taxon>Ascomycota</taxon>
        <taxon>Saccharomycotina</taxon>
        <taxon>Pichiomycetes</taxon>
        <taxon>Pichiales</taxon>
        <taxon>Pichiaceae</taxon>
        <taxon>Komagataella</taxon>
    </lineage>
</organism>
<evidence type="ECO:0000259" key="2">
    <source>
        <dbReference type="Pfam" id="PF12660"/>
    </source>
</evidence>
<dbReference type="InParanoid" id="C4QWA4"/>
<dbReference type="GeneID" id="8196666"/>
<protein>
    <recommendedName>
        <fullName evidence="5">Transcription factor IIIC 90kDa subunit N-terminal domain-containing protein</fullName>
    </recommendedName>
</protein>
<sequence>MAQEIVLTRFQPYRVPNLFQWSNDGDIAIINNNNNVVVLESTPVSLNPDIHKIHALTDLLVLKRNVLNPSPLLYLQRHQTYDDDVNITDTVMEPQPVSIRWSSKGFSKDQRSQLAVLYNNLQLYIFETGNWNCSLHVNSAIHQLDLEHVTRLPDIQRSRITGFSWAPLVDDVRLDDHHFMAISNGKGEIKLFELFSDKIDVKITIELPSVAGTLEWSPWIQSQGRLVSYLTAITRDNSIHVIKVCLETDGRLISDGQLKQISKKYRGLHANSKWYNWDGKLTFFIVFTKSLKAFVFDSDQISHFELDLQSPLFFHDFELYRMDGLLKLILVESSGDYIRTEFSPAEGFANFEHLNFMINEPTAEDPLYKQLYKIQKMLVQSADPQKLLIAGISMDPTSNVFGILYTKHKLASPVFAKSLAYWKVYFNIVPLRSVKTMELGKLVDYFSGSVINELLPLQYSGSLITQIISMYSLRNKNLYKEFESRIQNLTPFLKNKSNDKSLTTFSQHLRYHLFKDTYVQSLRFLNWFKMDKNNELIQIAARLIITFITDNKITLSNPVDEFILQSFNLISGLNLLPQKDNVVLHNFQHNIDESFDFTNHTSCSSLYSITSKEGHVWSRCAITLLPILSTNIIKDPISGLVALNDFSDYIQSEHQCILVPILQQVCSVSLFTGGTFVS</sequence>
<dbReference type="OrthoDB" id="6021743at2759"/>
<feature type="domain" description="Transcription factor IIIC putative zinc-finger" evidence="2">
    <location>
        <begin position="585"/>
        <end position="676"/>
    </location>
</feature>
<dbReference type="Pfam" id="PF12657">
    <property type="entry name" value="TFIIIC_delta"/>
    <property type="match status" value="1"/>
</dbReference>
<dbReference type="RefSeq" id="XP_002489808.1">
    <property type="nucleotide sequence ID" value="XM_002489763.1"/>
</dbReference>
<name>C4QWA4_KOMPG</name>
<dbReference type="InterPro" id="IPR024764">
    <property type="entry name" value="TFIIIC_Znf"/>
</dbReference>
<dbReference type="InterPro" id="IPR024761">
    <property type="entry name" value="TFIIIC_delta_N"/>
</dbReference>
<dbReference type="KEGG" id="ppa:PAS_chr1-1_0162"/>
<dbReference type="AlphaFoldDB" id="C4QWA4"/>
<feature type="domain" description="Transcription factor IIIC 90kDa subunit N-terminal" evidence="1">
    <location>
        <begin position="21"/>
        <end position="310"/>
    </location>
</feature>
<dbReference type="Proteomes" id="UP000000314">
    <property type="component" value="Chromosome 1"/>
</dbReference>
<gene>
    <name evidence="3" type="ordered locus">PAS_chr1-1_0162</name>
</gene>
<accession>C4QWA4</accession>
<dbReference type="SUPFAM" id="SSF50978">
    <property type="entry name" value="WD40 repeat-like"/>
    <property type="match status" value="1"/>
</dbReference>
<evidence type="ECO:0008006" key="5">
    <source>
        <dbReference type="Google" id="ProtNLM"/>
    </source>
</evidence>
<dbReference type="STRING" id="644223.C4QWA4"/>
<evidence type="ECO:0000313" key="3">
    <source>
        <dbReference type="EMBL" id="CAY67527.1"/>
    </source>
</evidence>
<dbReference type="Pfam" id="PF12660">
    <property type="entry name" value="zf-TFIIIC"/>
    <property type="match status" value="1"/>
</dbReference>
<evidence type="ECO:0000313" key="4">
    <source>
        <dbReference type="Proteomes" id="UP000000314"/>
    </source>
</evidence>
<dbReference type="InterPro" id="IPR036322">
    <property type="entry name" value="WD40_repeat_dom_sf"/>
</dbReference>
<keyword evidence="4" id="KW-1185">Reference proteome</keyword>
<dbReference type="HOGENOM" id="CLU_369188_0_0_1"/>
<evidence type="ECO:0000259" key="1">
    <source>
        <dbReference type="Pfam" id="PF12657"/>
    </source>
</evidence>
<dbReference type="EMBL" id="FN392319">
    <property type="protein sequence ID" value="CAY67527.1"/>
    <property type="molecule type" value="Genomic_DNA"/>
</dbReference>
<proteinExistence type="predicted"/>